<dbReference type="STRING" id="396588.Tgr7_2367"/>
<dbReference type="InterPro" id="IPR053145">
    <property type="entry name" value="AB_hydrolase_Est10"/>
</dbReference>
<dbReference type="SUPFAM" id="SSF53474">
    <property type="entry name" value="alpha/beta-Hydrolases"/>
    <property type="match status" value="1"/>
</dbReference>
<dbReference type="OrthoDB" id="249225at2"/>
<dbReference type="eggNOG" id="COG1073">
    <property type="taxonomic scope" value="Bacteria"/>
</dbReference>
<dbReference type="Proteomes" id="UP000002383">
    <property type="component" value="Chromosome"/>
</dbReference>
<gene>
    <name evidence="2" type="ordered locus">Tgr7_2367</name>
</gene>
<dbReference type="Gene3D" id="3.40.50.1820">
    <property type="entry name" value="alpha/beta hydrolase"/>
    <property type="match status" value="1"/>
</dbReference>
<evidence type="ECO:0000313" key="3">
    <source>
        <dbReference type="Proteomes" id="UP000002383"/>
    </source>
</evidence>
<evidence type="ECO:0000259" key="1">
    <source>
        <dbReference type="Pfam" id="PF12146"/>
    </source>
</evidence>
<accession>B8GV99</accession>
<feature type="domain" description="Serine aminopeptidase S33" evidence="1">
    <location>
        <begin position="56"/>
        <end position="159"/>
    </location>
</feature>
<dbReference type="HOGENOM" id="CLU_982928_0_0_6"/>
<protein>
    <recommendedName>
        <fullName evidence="1">Serine aminopeptidase S33 domain-containing protein</fullName>
    </recommendedName>
</protein>
<dbReference type="AlphaFoldDB" id="B8GV99"/>
<reference evidence="2 3" key="1">
    <citation type="journal article" date="2011" name="Stand. Genomic Sci.">
        <title>Complete genome sequence of 'Thioalkalivibrio sulfidophilus' HL-EbGr7.</title>
        <authorList>
            <person name="Muyzer G."/>
            <person name="Sorokin D.Y."/>
            <person name="Mavromatis K."/>
            <person name="Lapidus A."/>
            <person name="Clum A."/>
            <person name="Ivanova N."/>
            <person name="Pati A."/>
            <person name="d'Haeseleer P."/>
            <person name="Woyke T."/>
            <person name="Kyrpides N.C."/>
        </authorList>
    </citation>
    <scope>NUCLEOTIDE SEQUENCE [LARGE SCALE GENOMIC DNA]</scope>
    <source>
        <strain evidence="2 3">HL-EbGR7</strain>
    </source>
</reference>
<dbReference type="InterPro" id="IPR029058">
    <property type="entry name" value="AB_hydrolase_fold"/>
</dbReference>
<dbReference type="GO" id="GO:0052689">
    <property type="term" value="F:carboxylic ester hydrolase activity"/>
    <property type="evidence" value="ECO:0007669"/>
    <property type="project" value="TreeGrafter"/>
</dbReference>
<organism evidence="2 3">
    <name type="scientific">Thioalkalivibrio sulfidiphilus (strain HL-EbGR7)</name>
    <dbReference type="NCBI Taxonomy" id="396588"/>
    <lineage>
        <taxon>Bacteria</taxon>
        <taxon>Pseudomonadati</taxon>
        <taxon>Pseudomonadota</taxon>
        <taxon>Gammaproteobacteria</taxon>
        <taxon>Chromatiales</taxon>
        <taxon>Ectothiorhodospiraceae</taxon>
        <taxon>Thioalkalivibrio</taxon>
    </lineage>
</organism>
<dbReference type="InterPro" id="IPR022742">
    <property type="entry name" value="Hydrolase_4"/>
</dbReference>
<proteinExistence type="predicted"/>
<dbReference type="PANTHER" id="PTHR43265:SF1">
    <property type="entry name" value="ESTERASE ESTD"/>
    <property type="match status" value="1"/>
</dbReference>
<dbReference type="EMBL" id="CP001339">
    <property type="protein sequence ID" value="ACL73445.1"/>
    <property type="molecule type" value="Genomic_DNA"/>
</dbReference>
<dbReference type="Pfam" id="PF12146">
    <property type="entry name" value="Hydrolase_4"/>
    <property type="match status" value="1"/>
</dbReference>
<keyword evidence="3" id="KW-1185">Reference proteome</keyword>
<name>B8GV99_THISH</name>
<dbReference type="KEGG" id="tgr:Tgr7_2367"/>
<sequence>MPLCCRCDVAMNETPFFFPNGACELFGVLHRPESAATGCGFVFCHPFAEEKLWAHRVYVSLARDLAARGHAVLRFDHMGHGDSDGEFVAASVETHLSDISAAVERLRESVAGLNRINLFGLRLGATFAALAATRREDIDRLVLWEPVVEGGRYMQEVLRGNLTSQMAAYGRVLQDRKALVESLQAGKPINVDGYELGLAFYEQASSIDLLARAGSFSGQVLILQAGKPGQPPRKELVSLAEGYPDAHLEALVEEPFWREIKPFYQRAEALSAATLSWLDAPCDVREQAHG</sequence>
<dbReference type="PANTHER" id="PTHR43265">
    <property type="entry name" value="ESTERASE ESTD"/>
    <property type="match status" value="1"/>
</dbReference>
<evidence type="ECO:0000313" key="2">
    <source>
        <dbReference type="EMBL" id="ACL73445.1"/>
    </source>
</evidence>